<feature type="domain" description="BTB" evidence="1">
    <location>
        <begin position="20"/>
        <end position="88"/>
    </location>
</feature>
<comment type="caution">
    <text evidence="2">The sequence shown here is derived from an EMBL/GenBank/DDBJ whole genome shotgun (WGS) entry which is preliminary data.</text>
</comment>
<protein>
    <recommendedName>
        <fullName evidence="1">BTB domain-containing protein</fullName>
    </recommendedName>
</protein>
<gene>
    <name evidence="2" type="ORF">BLS_009202</name>
</gene>
<dbReference type="OrthoDB" id="6359816at2759"/>
<dbReference type="Pfam" id="PF00651">
    <property type="entry name" value="BTB"/>
    <property type="match status" value="1"/>
</dbReference>
<sequence>MMPSGMITAVQLCFKSGKYSDLIVQSGAREFKVHKVVICEQSEWFEKATKDNTFLESQTGIIKMNEDEPDSVAAMLEYLYKDDYTLVYPSSMTKDSPEAKGHEMMFHLHVYVLADKLRIPALKKTASNYFRELVYSYWNDISFPSVVQFTYSIAPPGPDGDDLRMIVVGVAGLHAKELVADSNELFASMMEGLAEFGKDLSQWLAKNGTSDSSRENFTCHDCAFSFKAILRSDMRHLTCPACIANHSISHWRSSSWSKRSGKKGGKRSESPF</sequence>
<dbReference type="InterPro" id="IPR011333">
    <property type="entry name" value="SKP1/BTB/POZ_sf"/>
</dbReference>
<evidence type="ECO:0000313" key="2">
    <source>
        <dbReference type="EMBL" id="KAE9963533.1"/>
    </source>
</evidence>
<dbReference type="CDD" id="cd18186">
    <property type="entry name" value="BTB_POZ_ZBTB_KLHL-like"/>
    <property type="match status" value="1"/>
</dbReference>
<dbReference type="PROSITE" id="PS50097">
    <property type="entry name" value="BTB"/>
    <property type="match status" value="1"/>
</dbReference>
<organism evidence="2 3">
    <name type="scientific">Venturia inaequalis</name>
    <name type="common">Apple scab fungus</name>
    <dbReference type="NCBI Taxonomy" id="5025"/>
    <lineage>
        <taxon>Eukaryota</taxon>
        <taxon>Fungi</taxon>
        <taxon>Dikarya</taxon>
        <taxon>Ascomycota</taxon>
        <taxon>Pezizomycotina</taxon>
        <taxon>Dothideomycetes</taxon>
        <taxon>Pleosporomycetidae</taxon>
        <taxon>Venturiales</taxon>
        <taxon>Venturiaceae</taxon>
        <taxon>Venturia</taxon>
    </lineage>
</organism>
<dbReference type="Proteomes" id="UP000433883">
    <property type="component" value="Unassembled WGS sequence"/>
</dbReference>
<dbReference type="EMBL" id="WNWQ01000825">
    <property type="protein sequence ID" value="KAE9963533.1"/>
    <property type="molecule type" value="Genomic_DNA"/>
</dbReference>
<name>A0A8H3YKY5_VENIN</name>
<dbReference type="SUPFAM" id="SSF54695">
    <property type="entry name" value="POZ domain"/>
    <property type="match status" value="1"/>
</dbReference>
<accession>A0A8H3YKY5</accession>
<dbReference type="AlphaFoldDB" id="A0A8H3YKY5"/>
<dbReference type="InterPro" id="IPR000210">
    <property type="entry name" value="BTB/POZ_dom"/>
</dbReference>
<dbReference type="SMART" id="SM00225">
    <property type="entry name" value="BTB"/>
    <property type="match status" value="1"/>
</dbReference>
<evidence type="ECO:0000259" key="1">
    <source>
        <dbReference type="PROSITE" id="PS50097"/>
    </source>
</evidence>
<evidence type="ECO:0000313" key="3">
    <source>
        <dbReference type="Proteomes" id="UP000433883"/>
    </source>
</evidence>
<dbReference type="Gene3D" id="3.30.710.10">
    <property type="entry name" value="Potassium Channel Kv1.1, Chain A"/>
    <property type="match status" value="1"/>
</dbReference>
<dbReference type="PANTHER" id="PTHR47843">
    <property type="entry name" value="BTB DOMAIN-CONTAINING PROTEIN-RELATED"/>
    <property type="match status" value="1"/>
</dbReference>
<reference evidence="2 3" key="1">
    <citation type="submission" date="2019-11" db="EMBL/GenBank/DDBJ databases">
        <title>Venturia inaequalis Genome Resource.</title>
        <authorList>
            <person name="Lichtner F.J."/>
        </authorList>
    </citation>
    <scope>NUCLEOTIDE SEQUENCE [LARGE SCALE GENOMIC DNA]</scope>
    <source>
        <strain evidence="2">Bline_iso_100314</strain>
    </source>
</reference>
<dbReference type="PANTHER" id="PTHR47843:SF5">
    <property type="entry name" value="BTB_POZ DOMAIN PROTEIN"/>
    <property type="match status" value="1"/>
</dbReference>
<proteinExistence type="predicted"/>